<dbReference type="GO" id="GO:0005829">
    <property type="term" value="C:cytosol"/>
    <property type="evidence" value="ECO:0007669"/>
    <property type="project" value="TreeGrafter"/>
</dbReference>
<keyword evidence="2" id="KW-0012">Acyltransferase</keyword>
<evidence type="ECO:0000313" key="3">
    <source>
        <dbReference type="Proteomes" id="UP000717624"/>
    </source>
</evidence>
<sequence>MKIIRKNPENLAPPIGSYAHLSIIPRDAEILVLSGQVGNDLEGNFPTNIEAQLRNALDNVLRNLASEGVSVEGIVKINIWMTELIDRAAFVTIWNEFHGGNPPSTTLAYVTALVQPAVKVEVEAWAAR</sequence>
<dbReference type="GO" id="GO:0008999">
    <property type="term" value="F:protein-N-terminal-alanine acetyltransferase activity"/>
    <property type="evidence" value="ECO:0007669"/>
    <property type="project" value="UniProtKB-EC"/>
</dbReference>
<reference evidence="2" key="1">
    <citation type="submission" date="2021-01" db="EMBL/GenBank/DDBJ databases">
        <title>Genomic Encyclopedia of Type Strains, Phase IV (KMG-IV): sequencing the most valuable type-strain genomes for metagenomic binning, comparative biology and taxonomic classification.</title>
        <authorList>
            <person name="Goeker M."/>
        </authorList>
    </citation>
    <scope>NUCLEOTIDE SEQUENCE</scope>
    <source>
        <strain evidence="2">DSM 25523</strain>
    </source>
</reference>
<dbReference type="InterPro" id="IPR006175">
    <property type="entry name" value="YjgF/YER057c/UK114"/>
</dbReference>
<evidence type="ECO:0000256" key="1">
    <source>
        <dbReference type="ARBA" id="ARBA00010552"/>
    </source>
</evidence>
<dbReference type="PANTHER" id="PTHR11803:SF58">
    <property type="entry name" value="PROTEIN HMF1-RELATED"/>
    <property type="match status" value="1"/>
</dbReference>
<comment type="similarity">
    <text evidence="1">Belongs to the RutC family.</text>
</comment>
<keyword evidence="2" id="KW-0808">Transferase</keyword>
<comment type="caution">
    <text evidence="2">The sequence shown here is derived from an EMBL/GenBank/DDBJ whole genome shotgun (WGS) entry which is preliminary data.</text>
</comment>
<protein>
    <submittedName>
        <fullName evidence="2">Ribosomal-protein-alanine N-acetyltransferase</fullName>
        <ecNumber evidence="2">2.3.1.267</ecNumber>
    </submittedName>
</protein>
<dbReference type="EC" id="2.3.1.267" evidence="2"/>
<dbReference type="RefSeq" id="WP_204518959.1">
    <property type="nucleotide sequence ID" value="NZ_BAABIN010000012.1"/>
</dbReference>
<dbReference type="AlphaFoldDB" id="A0A939BVZ1"/>
<dbReference type="InterPro" id="IPR035959">
    <property type="entry name" value="RutC-like_sf"/>
</dbReference>
<accession>A0A939BVZ1</accession>
<dbReference type="EMBL" id="JAFBEB010000010">
    <property type="protein sequence ID" value="MBM7591241.1"/>
    <property type="molecule type" value="Genomic_DNA"/>
</dbReference>
<organism evidence="2 3">
    <name type="scientific">Brevibacillus fulvus</name>
    <dbReference type="NCBI Taxonomy" id="1125967"/>
    <lineage>
        <taxon>Bacteria</taxon>
        <taxon>Bacillati</taxon>
        <taxon>Bacillota</taxon>
        <taxon>Bacilli</taxon>
        <taxon>Bacillales</taxon>
        <taxon>Paenibacillaceae</taxon>
        <taxon>Brevibacillus</taxon>
    </lineage>
</organism>
<dbReference type="Proteomes" id="UP000717624">
    <property type="component" value="Unassembled WGS sequence"/>
</dbReference>
<dbReference type="CDD" id="cd00448">
    <property type="entry name" value="YjgF_YER057c_UK114_family"/>
    <property type="match status" value="1"/>
</dbReference>
<dbReference type="GO" id="GO:0019239">
    <property type="term" value="F:deaminase activity"/>
    <property type="evidence" value="ECO:0007669"/>
    <property type="project" value="TreeGrafter"/>
</dbReference>
<evidence type="ECO:0000313" key="2">
    <source>
        <dbReference type="EMBL" id="MBM7591241.1"/>
    </source>
</evidence>
<dbReference type="Gene3D" id="3.30.1330.40">
    <property type="entry name" value="RutC-like"/>
    <property type="match status" value="1"/>
</dbReference>
<name>A0A939BVZ1_9BACL</name>
<dbReference type="PANTHER" id="PTHR11803">
    <property type="entry name" value="2-IMINOBUTANOATE/2-IMINOPROPANOATE DEAMINASE RIDA"/>
    <property type="match status" value="1"/>
</dbReference>
<dbReference type="Pfam" id="PF01042">
    <property type="entry name" value="Ribonuc_L-PSP"/>
    <property type="match status" value="1"/>
</dbReference>
<dbReference type="SUPFAM" id="SSF55298">
    <property type="entry name" value="YjgF-like"/>
    <property type="match status" value="1"/>
</dbReference>
<proteinExistence type="inferred from homology"/>
<keyword evidence="3" id="KW-1185">Reference proteome</keyword>
<gene>
    <name evidence="2" type="ORF">JOD01_002868</name>
</gene>